<dbReference type="InterPro" id="IPR023346">
    <property type="entry name" value="Lysozyme-like_dom_sf"/>
</dbReference>
<accession>A0ABW3WGX8</accession>
<dbReference type="CDD" id="cd00254">
    <property type="entry name" value="LT-like"/>
    <property type="match status" value="1"/>
</dbReference>
<keyword evidence="2" id="KW-0732">Signal</keyword>
<evidence type="ECO:0000256" key="1">
    <source>
        <dbReference type="ARBA" id="ARBA00007734"/>
    </source>
</evidence>
<keyword evidence="5" id="KW-1185">Reference proteome</keyword>
<comment type="caution">
    <text evidence="4">The sequence shown here is derived from an EMBL/GenBank/DDBJ whole genome shotgun (WGS) entry which is preliminary data.</text>
</comment>
<dbReference type="PANTHER" id="PTHR37423">
    <property type="entry name" value="SOLUBLE LYTIC MUREIN TRANSGLYCOSYLASE-RELATED"/>
    <property type="match status" value="1"/>
</dbReference>
<evidence type="ECO:0000259" key="3">
    <source>
        <dbReference type="Pfam" id="PF01464"/>
    </source>
</evidence>
<dbReference type="SUPFAM" id="SSF53955">
    <property type="entry name" value="Lysozyme-like"/>
    <property type="match status" value="1"/>
</dbReference>
<name>A0ABW3WGX8_9RHOO</name>
<dbReference type="PANTHER" id="PTHR37423:SF2">
    <property type="entry name" value="MEMBRANE-BOUND LYTIC MUREIN TRANSGLYCOSYLASE C"/>
    <property type="match status" value="1"/>
</dbReference>
<feature type="signal peptide" evidence="2">
    <location>
        <begin position="1"/>
        <end position="26"/>
    </location>
</feature>
<organism evidence="4 5">
    <name type="scientific">Thauera mechernichensis</name>
    <dbReference type="NCBI Taxonomy" id="82788"/>
    <lineage>
        <taxon>Bacteria</taxon>
        <taxon>Pseudomonadati</taxon>
        <taxon>Pseudomonadota</taxon>
        <taxon>Betaproteobacteria</taxon>
        <taxon>Rhodocyclales</taxon>
        <taxon>Zoogloeaceae</taxon>
        <taxon>Thauera</taxon>
    </lineage>
</organism>
<keyword evidence="4" id="KW-0456">Lyase</keyword>
<feature type="chain" id="PRO_5045300246" evidence="2">
    <location>
        <begin position="27"/>
        <end position="218"/>
    </location>
</feature>
<dbReference type="GO" id="GO:0016829">
    <property type="term" value="F:lyase activity"/>
    <property type="evidence" value="ECO:0007669"/>
    <property type="project" value="UniProtKB-KW"/>
</dbReference>
<gene>
    <name evidence="4" type="ORF">ACFQ4M_16200</name>
</gene>
<dbReference type="Pfam" id="PF01464">
    <property type="entry name" value="SLT"/>
    <property type="match status" value="1"/>
</dbReference>
<evidence type="ECO:0000256" key="2">
    <source>
        <dbReference type="SAM" id="SignalP"/>
    </source>
</evidence>
<evidence type="ECO:0000313" key="5">
    <source>
        <dbReference type="Proteomes" id="UP001597158"/>
    </source>
</evidence>
<evidence type="ECO:0000313" key="4">
    <source>
        <dbReference type="EMBL" id="MFD1265118.1"/>
    </source>
</evidence>
<comment type="similarity">
    <text evidence="1">Belongs to the transglycosylase Slt family.</text>
</comment>
<protein>
    <submittedName>
        <fullName evidence="4">Lytic transglycosylase domain-containing protein</fullName>
        <ecNumber evidence="4">4.2.2.n1</ecNumber>
    </submittedName>
</protein>
<proteinExistence type="inferred from homology"/>
<dbReference type="EMBL" id="JBHTMC010000027">
    <property type="protein sequence ID" value="MFD1265118.1"/>
    <property type="molecule type" value="Genomic_DNA"/>
</dbReference>
<sequence length="218" mass="24142">MRRLPTPLRQLAAACLLALAAGGAQAGAQQYEPMAASVRAALHAAVSDAAAPMLPIPDAGERAQWLAEMSRRLARRIPDEVYRTELLTSIHYEATRAGLDPQLVLGLIQVESAFRKYAISSAGARGYMQVMPFWIKVIGREDDNLFHMRTNLRYGCTILRHYLDIEKGDLFRALGRYNGSLGKAQYPNLVRAAWEQHWSWNPQQLAAAGQDTGTPAVR</sequence>
<feature type="domain" description="Transglycosylase SLT" evidence="3">
    <location>
        <begin position="90"/>
        <end position="183"/>
    </location>
</feature>
<dbReference type="EC" id="4.2.2.n1" evidence="4"/>
<dbReference type="InterPro" id="IPR008258">
    <property type="entry name" value="Transglycosylase_SLT_dom_1"/>
</dbReference>
<dbReference type="Gene3D" id="1.10.530.10">
    <property type="match status" value="1"/>
</dbReference>
<dbReference type="RefSeq" id="WP_002938261.1">
    <property type="nucleotide sequence ID" value="NZ_JARQZE010000001.1"/>
</dbReference>
<dbReference type="Proteomes" id="UP001597158">
    <property type="component" value="Unassembled WGS sequence"/>
</dbReference>
<reference evidence="5" key="1">
    <citation type="journal article" date="2019" name="Int. J. Syst. Evol. Microbiol.">
        <title>The Global Catalogue of Microorganisms (GCM) 10K type strain sequencing project: providing services to taxonomists for standard genome sequencing and annotation.</title>
        <authorList>
            <consortium name="The Broad Institute Genomics Platform"/>
            <consortium name="The Broad Institute Genome Sequencing Center for Infectious Disease"/>
            <person name="Wu L."/>
            <person name="Ma J."/>
        </authorList>
    </citation>
    <scope>NUCLEOTIDE SEQUENCE [LARGE SCALE GENOMIC DNA]</scope>
    <source>
        <strain evidence="5">CCUG 48884</strain>
    </source>
</reference>